<dbReference type="KEGG" id="rah:Rahaq_0029"/>
<reference evidence="1 3" key="2">
    <citation type="journal article" date="2012" name="J. Bacteriol.">
        <title>Complete Genome Sequence of Rahnella sp. Strain Y9602, a Gammaproteobacterium Isolate from Metal- and Radionuclide-Contaminated Soil.</title>
        <authorList>
            <person name="Martinez R.J."/>
            <person name="Bruce D."/>
            <person name="Detter C."/>
            <person name="Goodwin L.A."/>
            <person name="Han J."/>
            <person name="Han C.S."/>
            <person name="Held B."/>
            <person name="Land M.L."/>
            <person name="Mikhailova N."/>
            <person name="Nolan M."/>
            <person name="Pennacchio L."/>
            <person name="Pitluck S."/>
            <person name="Tapia R."/>
            <person name="Woyke T."/>
            <person name="Sobecky P.A."/>
        </authorList>
    </citation>
    <scope>NUCLEOTIDE SEQUENCE [LARGE SCALE GENOMIC DNA]</scope>
    <source>
        <strain evidence="1 3">Y9602</strain>
    </source>
</reference>
<evidence type="ECO:0000313" key="4">
    <source>
        <dbReference type="Proteomes" id="UP001598201"/>
    </source>
</evidence>
<dbReference type="GeneID" id="95419245"/>
<organism evidence="1 3">
    <name type="scientific">Rahnella sp. (strain Y9602)</name>
    <dbReference type="NCBI Taxonomy" id="2703885"/>
    <lineage>
        <taxon>Bacteria</taxon>
        <taxon>Pseudomonadati</taxon>
        <taxon>Pseudomonadota</taxon>
        <taxon>Gammaproteobacteria</taxon>
        <taxon>Enterobacterales</taxon>
        <taxon>Yersiniaceae</taxon>
        <taxon>Rahnella</taxon>
    </lineage>
</organism>
<dbReference type="eggNOG" id="ENOG502ZAGZ">
    <property type="taxonomic scope" value="Bacteria"/>
</dbReference>
<evidence type="ECO:0000313" key="2">
    <source>
        <dbReference type="EMBL" id="MFD3222762.1"/>
    </source>
</evidence>
<dbReference type="Pfam" id="PF11254">
    <property type="entry name" value="DUF3053"/>
    <property type="match status" value="1"/>
</dbReference>
<evidence type="ECO:0000313" key="3">
    <source>
        <dbReference type="Proteomes" id="UP000007257"/>
    </source>
</evidence>
<gene>
    <name evidence="1" type="ordered locus">Rahaq_0029</name>
    <name evidence="2" type="ORF">ACFPK4_04405</name>
</gene>
<dbReference type="EMBL" id="JBHUCJ010000006">
    <property type="protein sequence ID" value="MFD3222762.1"/>
    <property type="molecule type" value="Genomic_DNA"/>
</dbReference>
<dbReference type="OrthoDB" id="8821151at2"/>
<dbReference type="Proteomes" id="UP000007257">
    <property type="component" value="Chromosome"/>
</dbReference>
<name>A0A0H3F4I1_RAHSY</name>
<dbReference type="AlphaFoldDB" id="A0A0H3F4I1"/>
<dbReference type="EMBL" id="CP002505">
    <property type="protein sequence ID" value="ADW71662.1"/>
    <property type="molecule type" value="Genomic_DNA"/>
</dbReference>
<reference evidence="2 4" key="3">
    <citation type="submission" date="2024-09" db="EMBL/GenBank/DDBJ databases">
        <title>Genomes of Rahnella.</title>
        <authorList>
            <person name="Mnguni F.C."/>
            <person name="Shin G.Y."/>
            <person name="Coutinho T."/>
        </authorList>
    </citation>
    <scope>NUCLEOTIDE SEQUENCE [LARGE SCALE GENOMIC DNA]</scope>
    <source>
        <strain evidence="2 4">20WA0057</strain>
    </source>
</reference>
<dbReference type="InterPro" id="IPR021413">
    <property type="entry name" value="DUF3053"/>
</dbReference>
<accession>A0A0H3F4I1</accession>
<proteinExistence type="predicted"/>
<dbReference type="Proteomes" id="UP001598201">
    <property type="component" value="Unassembled WGS sequence"/>
</dbReference>
<keyword evidence="4" id="KW-1185">Reference proteome</keyword>
<dbReference type="RefSeq" id="WP_013573380.1">
    <property type="nucleotide sequence ID" value="NC_015061.1"/>
</dbReference>
<sequence length="240" mass="26149">MAVGIRSGAFSRWLAPFIALLVVFQLTACGDKEPEQRKAFIDYLQNTVMRSGQNLPSLSEDQKQRFGNYANDYGIILSFSRQMKGAVEGSLVPVVSAIGQVRTPQDYMTQRSALQQAASTLSLLNAQLRDSKVKADTAMAALKQPDDLKAVYSQVYNSVVTQPANVLTPLVPALQSFTQDIASVGDFLQQQGTQVAFANGGVQFPTQQQATQYNTMMSNLVGKQQTLLQAQKVAQGDFSN</sequence>
<dbReference type="HOGENOM" id="CLU_086363_1_0_6"/>
<protein>
    <submittedName>
        <fullName evidence="2">DUF3053 domain-containing protein</fullName>
    </submittedName>
</protein>
<reference evidence="3" key="1">
    <citation type="submission" date="2011-01" db="EMBL/GenBank/DDBJ databases">
        <title>Complete sequence of chromosome of Rahnella sp. Y9602.</title>
        <authorList>
            <consortium name="US DOE Joint Genome Institute"/>
            <person name="Lucas S."/>
            <person name="Copeland A."/>
            <person name="Lapidus A."/>
            <person name="Cheng J.-F."/>
            <person name="Goodwin L."/>
            <person name="Pitluck S."/>
            <person name="Lu M."/>
            <person name="Detter J.C."/>
            <person name="Han C."/>
            <person name="Tapia R."/>
            <person name="Land M."/>
            <person name="Hauser L."/>
            <person name="Kyrpides N."/>
            <person name="Ivanova N."/>
            <person name="Ovchinnikova G."/>
            <person name="Pagani I."/>
            <person name="Sobecky P.A."/>
            <person name="Martinez R.J."/>
            <person name="Woyke T."/>
        </authorList>
    </citation>
    <scope>NUCLEOTIDE SEQUENCE [LARGE SCALE GENOMIC DNA]</scope>
    <source>
        <strain evidence="3">Y9602</strain>
    </source>
</reference>
<evidence type="ECO:0000313" key="1">
    <source>
        <dbReference type="EMBL" id="ADW71662.1"/>
    </source>
</evidence>